<feature type="domain" description="RGS" evidence="2">
    <location>
        <begin position="28"/>
        <end position="141"/>
    </location>
</feature>
<organism evidence="3 4">
    <name type="scientific">Babjeviella inositovora NRRL Y-12698</name>
    <dbReference type="NCBI Taxonomy" id="984486"/>
    <lineage>
        <taxon>Eukaryota</taxon>
        <taxon>Fungi</taxon>
        <taxon>Dikarya</taxon>
        <taxon>Ascomycota</taxon>
        <taxon>Saccharomycotina</taxon>
        <taxon>Pichiomycetes</taxon>
        <taxon>Serinales incertae sedis</taxon>
        <taxon>Babjeviella</taxon>
    </lineage>
</organism>
<dbReference type="Proteomes" id="UP000094336">
    <property type="component" value="Unassembled WGS sequence"/>
</dbReference>
<dbReference type="InterPro" id="IPR036305">
    <property type="entry name" value="RGS_sf"/>
</dbReference>
<evidence type="ECO:0000259" key="2">
    <source>
        <dbReference type="Pfam" id="PF00615"/>
    </source>
</evidence>
<evidence type="ECO:0000313" key="4">
    <source>
        <dbReference type="Proteomes" id="UP000094336"/>
    </source>
</evidence>
<evidence type="ECO:0000256" key="1">
    <source>
        <dbReference type="SAM" id="MobiDB-lite"/>
    </source>
</evidence>
<dbReference type="AlphaFoldDB" id="A0A1E3QJQ5"/>
<evidence type="ECO:0000313" key="3">
    <source>
        <dbReference type="EMBL" id="ODQ77694.1"/>
    </source>
</evidence>
<dbReference type="InterPro" id="IPR044926">
    <property type="entry name" value="RGS_subdomain_2"/>
</dbReference>
<reference evidence="4" key="1">
    <citation type="submission" date="2016-05" db="EMBL/GenBank/DDBJ databases">
        <title>Comparative genomics of biotechnologically important yeasts.</title>
        <authorList>
            <consortium name="DOE Joint Genome Institute"/>
            <person name="Riley R."/>
            <person name="Haridas S."/>
            <person name="Wolfe K.H."/>
            <person name="Lopes M.R."/>
            <person name="Hittinger C.T."/>
            <person name="Goker M."/>
            <person name="Salamov A."/>
            <person name="Wisecaver J."/>
            <person name="Long T.M."/>
            <person name="Aerts A.L."/>
            <person name="Barry K."/>
            <person name="Choi C."/>
            <person name="Clum A."/>
            <person name="Coughlan A.Y."/>
            <person name="Deshpande S."/>
            <person name="Douglass A.P."/>
            <person name="Hanson S.J."/>
            <person name="Klenk H.-P."/>
            <person name="Labutti K."/>
            <person name="Lapidus A."/>
            <person name="Lindquist E."/>
            <person name="Lipzen A."/>
            <person name="Meier-Kolthoff J.P."/>
            <person name="Ohm R.A."/>
            <person name="Otillar R.P."/>
            <person name="Pangilinan J."/>
            <person name="Peng Y."/>
            <person name="Rokas A."/>
            <person name="Rosa C.A."/>
            <person name="Scheuner C."/>
            <person name="Sibirny A.A."/>
            <person name="Slot J.C."/>
            <person name="Stielow J.B."/>
            <person name="Sun H."/>
            <person name="Kurtzman C.P."/>
            <person name="Blackwell M."/>
            <person name="Grigoriev I.V."/>
            <person name="Jeffries T.W."/>
        </authorList>
    </citation>
    <scope>NUCLEOTIDE SEQUENCE [LARGE SCALE GENOMIC DNA]</scope>
    <source>
        <strain evidence="4">NRRL Y-12698</strain>
    </source>
</reference>
<feature type="compositionally biased region" description="Basic and acidic residues" evidence="1">
    <location>
        <begin position="235"/>
        <end position="251"/>
    </location>
</feature>
<protein>
    <recommendedName>
        <fullName evidence="2">RGS domain-containing protein</fullName>
    </recommendedName>
</protein>
<dbReference type="Gene3D" id="1.10.167.10">
    <property type="entry name" value="Regulator of G-protein Signalling 4, domain 2"/>
    <property type="match status" value="1"/>
</dbReference>
<accession>A0A1E3QJQ5</accession>
<dbReference type="Pfam" id="PF00615">
    <property type="entry name" value="RGS"/>
    <property type="match status" value="1"/>
</dbReference>
<dbReference type="EMBL" id="KV454439">
    <property type="protein sequence ID" value="ODQ77694.1"/>
    <property type="molecule type" value="Genomic_DNA"/>
</dbReference>
<dbReference type="CDD" id="cd07440">
    <property type="entry name" value="RGS"/>
    <property type="match status" value="1"/>
</dbReference>
<feature type="region of interest" description="Disordered" evidence="1">
    <location>
        <begin position="215"/>
        <end position="297"/>
    </location>
</feature>
<feature type="compositionally biased region" description="Polar residues" evidence="1">
    <location>
        <begin position="219"/>
        <end position="230"/>
    </location>
</feature>
<sequence>MSPALPSPLQNARHATPTLDDVLQQQFESTFVPPPYNMATFAEFLARTHQLENLEFVLETIKYVNVTETGVKVDAWMHLYRNFLAEDSVKEVNLPHAVKDKLLRYNGHIQSAEYGLCDDAVIVDAHKIVKVLLADAYVEFAQTVRRSQLILGVRPVAGDYQFGQATKPRRASEYESPLQEAPHRAITLPLSPAHPTSNPLSVQIDEEAVIDEEDYFKQPSRNGSNSSGRTLVSEAESRDSRQSSVERDVRKSNTRKNSNDMLWGMKKVGRKLIYSKWRRTSSTSSASGVDLKTPPPN</sequence>
<gene>
    <name evidence="3" type="ORF">BABINDRAFT_163404</name>
</gene>
<dbReference type="OrthoDB" id="10266999at2759"/>
<keyword evidence="4" id="KW-1185">Reference proteome</keyword>
<proteinExistence type="predicted"/>
<dbReference type="InterPro" id="IPR016137">
    <property type="entry name" value="RGS"/>
</dbReference>
<name>A0A1E3QJQ5_9ASCO</name>
<dbReference type="GeneID" id="30147750"/>
<dbReference type="SUPFAM" id="SSF48097">
    <property type="entry name" value="Regulator of G-protein signaling, RGS"/>
    <property type="match status" value="1"/>
</dbReference>
<dbReference type="RefSeq" id="XP_018983022.1">
    <property type="nucleotide sequence ID" value="XM_019129897.1"/>
</dbReference>